<dbReference type="OrthoDB" id="3776740at2"/>
<feature type="transmembrane region" description="Helical" evidence="2">
    <location>
        <begin position="44"/>
        <end position="66"/>
    </location>
</feature>
<keyword evidence="2" id="KW-0812">Transmembrane</keyword>
<evidence type="ECO:0000256" key="1">
    <source>
        <dbReference type="SAM" id="MobiDB-lite"/>
    </source>
</evidence>
<sequence>MSDDSRVIVRNVMADHWGLVMGYGVVTLLLGVVLAAWPSETLTVVAILIAIQLIISGSVQLFLALAPSGASGLGRLIVGAVGTFAIVVGILIVVDPLQTLTIVGILVGLWLVMAGLADIALAFLDSGESNRLWDVARGVLCIIVGGFLIVNPERSLGLLVLLACIWLIGYGAVTIVAALRLRSSLRGDSSGVSGRHRQDSRGGTDPVAHS</sequence>
<dbReference type="PANTHER" id="PTHR34989">
    <property type="entry name" value="PROTEIN HDED"/>
    <property type="match status" value="1"/>
</dbReference>
<dbReference type="PANTHER" id="PTHR34989:SF1">
    <property type="entry name" value="PROTEIN HDED"/>
    <property type="match status" value="1"/>
</dbReference>
<feature type="transmembrane region" description="Helical" evidence="2">
    <location>
        <begin position="73"/>
        <end position="94"/>
    </location>
</feature>
<evidence type="ECO:0000256" key="2">
    <source>
        <dbReference type="SAM" id="Phobius"/>
    </source>
</evidence>
<evidence type="ECO:0000313" key="3">
    <source>
        <dbReference type="EMBL" id="RYP85041.1"/>
    </source>
</evidence>
<protein>
    <recommendedName>
        <fullName evidence="5">HdeD family acid-resistance protein</fullName>
    </recommendedName>
</protein>
<comment type="caution">
    <text evidence="3">The sequence shown here is derived from an EMBL/GenBank/DDBJ whole genome shotgun (WGS) entry which is preliminary data.</text>
</comment>
<feature type="transmembrane region" description="Helical" evidence="2">
    <location>
        <begin position="131"/>
        <end position="150"/>
    </location>
</feature>
<evidence type="ECO:0008006" key="5">
    <source>
        <dbReference type="Google" id="ProtNLM"/>
    </source>
</evidence>
<dbReference type="EMBL" id="SDKM01000019">
    <property type="protein sequence ID" value="RYP85041.1"/>
    <property type="molecule type" value="Genomic_DNA"/>
</dbReference>
<keyword evidence="2" id="KW-1133">Transmembrane helix</keyword>
<feature type="transmembrane region" description="Helical" evidence="2">
    <location>
        <begin position="20"/>
        <end position="38"/>
    </location>
</feature>
<feature type="transmembrane region" description="Helical" evidence="2">
    <location>
        <begin position="156"/>
        <end position="179"/>
    </location>
</feature>
<dbReference type="RefSeq" id="WP_134718216.1">
    <property type="nucleotide sequence ID" value="NZ_SDKM01000019.1"/>
</dbReference>
<gene>
    <name evidence="3" type="ORF">EKO23_13715</name>
</gene>
<name>A0A4Q4ZCK8_9ACTN</name>
<dbReference type="AlphaFoldDB" id="A0A4Q4ZCK8"/>
<dbReference type="Proteomes" id="UP000295198">
    <property type="component" value="Unassembled WGS sequence"/>
</dbReference>
<proteinExistence type="predicted"/>
<dbReference type="Pfam" id="PF03729">
    <property type="entry name" value="DUF308"/>
    <property type="match status" value="1"/>
</dbReference>
<reference evidence="3 4" key="1">
    <citation type="submission" date="2019-01" db="EMBL/GenBank/DDBJ databases">
        <title>Nocardioides guangzhouensis sp. nov., an actinobacterium isolated from soil.</title>
        <authorList>
            <person name="Fu Y."/>
            <person name="Cai Y."/>
            <person name="Lin Z."/>
            <person name="Chen P."/>
        </authorList>
    </citation>
    <scope>NUCLEOTIDE SEQUENCE [LARGE SCALE GENOMIC DNA]</scope>
    <source>
        <strain evidence="3 4">130</strain>
    </source>
</reference>
<organism evidence="3 4">
    <name type="scientific">Nocardioides guangzhouensis</name>
    <dbReference type="NCBI Taxonomy" id="2497878"/>
    <lineage>
        <taxon>Bacteria</taxon>
        <taxon>Bacillati</taxon>
        <taxon>Actinomycetota</taxon>
        <taxon>Actinomycetes</taxon>
        <taxon>Propionibacteriales</taxon>
        <taxon>Nocardioidaceae</taxon>
        <taxon>Nocardioides</taxon>
    </lineage>
</organism>
<dbReference type="InterPro" id="IPR005325">
    <property type="entry name" value="DUF308_memb"/>
</dbReference>
<dbReference type="InterPro" id="IPR052712">
    <property type="entry name" value="Acid_resist_chaperone_HdeD"/>
</dbReference>
<keyword evidence="4" id="KW-1185">Reference proteome</keyword>
<feature type="transmembrane region" description="Helical" evidence="2">
    <location>
        <begin position="100"/>
        <end position="124"/>
    </location>
</feature>
<accession>A0A4Q4ZCK8</accession>
<dbReference type="GO" id="GO:0005886">
    <property type="term" value="C:plasma membrane"/>
    <property type="evidence" value="ECO:0007669"/>
    <property type="project" value="TreeGrafter"/>
</dbReference>
<evidence type="ECO:0000313" key="4">
    <source>
        <dbReference type="Proteomes" id="UP000295198"/>
    </source>
</evidence>
<feature type="region of interest" description="Disordered" evidence="1">
    <location>
        <begin position="186"/>
        <end position="210"/>
    </location>
</feature>
<keyword evidence="2" id="KW-0472">Membrane</keyword>